<dbReference type="Gene3D" id="1.20.1050.10">
    <property type="match status" value="1"/>
</dbReference>
<name>A0A9N8H9E6_9STRA</name>
<comment type="caution">
    <text evidence="2">The sequence shown here is derived from an EMBL/GenBank/DDBJ whole genome shotgun (WGS) entry which is preliminary data.</text>
</comment>
<dbReference type="Gene3D" id="3.40.30.10">
    <property type="entry name" value="Glutaredoxin"/>
    <property type="match status" value="1"/>
</dbReference>
<feature type="domain" description="GST N-terminal" evidence="1">
    <location>
        <begin position="23"/>
        <end position="101"/>
    </location>
</feature>
<evidence type="ECO:0000259" key="1">
    <source>
        <dbReference type="PROSITE" id="PS50404"/>
    </source>
</evidence>
<evidence type="ECO:0000313" key="2">
    <source>
        <dbReference type="EMBL" id="CAB9504627.1"/>
    </source>
</evidence>
<proteinExistence type="predicted"/>
<dbReference type="Proteomes" id="UP001153069">
    <property type="component" value="Unassembled WGS sequence"/>
</dbReference>
<reference evidence="2" key="1">
    <citation type="submission" date="2020-06" db="EMBL/GenBank/DDBJ databases">
        <authorList>
            <consortium name="Plant Systems Biology data submission"/>
        </authorList>
    </citation>
    <scope>NUCLEOTIDE SEQUENCE</scope>
    <source>
        <strain evidence="2">D6</strain>
    </source>
</reference>
<dbReference type="InterPro" id="IPR036249">
    <property type="entry name" value="Thioredoxin-like_sf"/>
</dbReference>
<dbReference type="SUPFAM" id="SSF47616">
    <property type="entry name" value="GST C-terminal domain-like"/>
    <property type="match status" value="1"/>
</dbReference>
<dbReference type="OrthoDB" id="423541at2759"/>
<gene>
    <name evidence="2" type="ORF">SEMRO_203_G085610.1</name>
</gene>
<dbReference type="PANTHER" id="PTHR12782">
    <property type="entry name" value="MICROSOMAL PROSTAGLANDIN E SYNTHASE-2"/>
    <property type="match status" value="1"/>
</dbReference>
<dbReference type="Pfam" id="PF13417">
    <property type="entry name" value="GST_N_3"/>
    <property type="match status" value="1"/>
</dbReference>
<evidence type="ECO:0000313" key="3">
    <source>
        <dbReference type="Proteomes" id="UP001153069"/>
    </source>
</evidence>
<protein>
    <submittedName>
        <fullName evidence="2">Inherit from COG: glutathione Stransferase</fullName>
    </submittedName>
</protein>
<dbReference type="EMBL" id="CAICTM010000202">
    <property type="protein sequence ID" value="CAB9504627.1"/>
    <property type="molecule type" value="Genomic_DNA"/>
</dbReference>
<keyword evidence="3" id="KW-1185">Reference proteome</keyword>
<accession>A0A9N8H9E6</accession>
<dbReference type="AlphaFoldDB" id="A0A9N8H9E6"/>
<dbReference type="InterPro" id="IPR004045">
    <property type="entry name" value="Glutathione_S-Trfase_N"/>
</dbReference>
<dbReference type="GO" id="GO:0005739">
    <property type="term" value="C:mitochondrion"/>
    <property type="evidence" value="ECO:0007669"/>
    <property type="project" value="TreeGrafter"/>
</dbReference>
<sequence>MVDQTTTTSTATARTTSPPTAAKAVVLYGYATSPFVNKVAHFLQYKKISFQHVAVNPIFPFLQLHRFPGQRKVPVLTIDDDWKADSTSIGIWLDEQFPAHPKLLGDTPQETQAILALDEWVTNELIAELFRTVVDWNGRPWEAIEKGWRLASILQDFTPIPFFIRWFWPIILRFVPFIRRFAYPTTPLLLTLVPSVLDTNESLEDMRARQRQEFVHHLGGGPYLGGRKTVSLADLSAFSVLTTFRFWGLHFGPAPFLQHKDTVAWLHRVQAQLPNNPTVMPDRFMEWSLPCVSKLTQDAGDSS</sequence>
<dbReference type="SUPFAM" id="SSF52833">
    <property type="entry name" value="Thioredoxin-like"/>
    <property type="match status" value="1"/>
</dbReference>
<dbReference type="InterPro" id="IPR036282">
    <property type="entry name" value="Glutathione-S-Trfase_C_sf"/>
</dbReference>
<dbReference type="PROSITE" id="PS50404">
    <property type="entry name" value="GST_NTER"/>
    <property type="match status" value="1"/>
</dbReference>
<dbReference type="PANTHER" id="PTHR12782:SF5">
    <property type="entry name" value="PROSTAGLANDIN E SYNTHASE 2"/>
    <property type="match status" value="1"/>
</dbReference>
<organism evidence="2 3">
    <name type="scientific">Seminavis robusta</name>
    <dbReference type="NCBI Taxonomy" id="568900"/>
    <lineage>
        <taxon>Eukaryota</taxon>
        <taxon>Sar</taxon>
        <taxon>Stramenopiles</taxon>
        <taxon>Ochrophyta</taxon>
        <taxon>Bacillariophyta</taxon>
        <taxon>Bacillariophyceae</taxon>
        <taxon>Bacillariophycidae</taxon>
        <taxon>Naviculales</taxon>
        <taxon>Naviculaceae</taxon>
        <taxon>Seminavis</taxon>
    </lineage>
</organism>
<dbReference type="CDD" id="cd00299">
    <property type="entry name" value="GST_C_family"/>
    <property type="match status" value="1"/>
</dbReference>